<gene>
    <name evidence="4" type="ORF">PL921430062</name>
</gene>
<dbReference type="GO" id="GO:0042619">
    <property type="term" value="P:poly-hydroxybutyrate biosynthetic process"/>
    <property type="evidence" value="ECO:0007669"/>
    <property type="project" value="UniProtKB-KW"/>
</dbReference>
<dbReference type="Proteomes" id="UP000184315">
    <property type="component" value="Unassembled WGS sequence"/>
</dbReference>
<evidence type="ECO:0000256" key="1">
    <source>
        <dbReference type="ARBA" id="ARBA00004683"/>
    </source>
</evidence>
<name>A0A1J1LHG6_9CYAN</name>
<dbReference type="UniPathway" id="UPA00917"/>
<dbReference type="AlphaFoldDB" id="A0A1J1LHG6"/>
<evidence type="ECO:0000256" key="2">
    <source>
        <dbReference type="ARBA" id="ARBA00019066"/>
    </source>
</evidence>
<evidence type="ECO:0000256" key="3">
    <source>
        <dbReference type="ARBA" id="ARBA00022752"/>
    </source>
</evidence>
<dbReference type="STRING" id="671072.PL921430062"/>
<keyword evidence="5" id="KW-1185">Reference proteome</keyword>
<keyword evidence="3" id="KW-0583">PHB biosynthesis</keyword>
<sequence>MVKKMDKETATWNDLTGNWVNAWTDAGTQIWKAWFNQMGVATEENGNAETKPNMTALTERFTQNQQLLMRFLKLSFDAWQDILPKVQAGEDWQKTLTNYTAQIRKQLDDFSLGNQKINQDTTQLWQLYSQQIQKFNQVWMAYMESSLGPLNQTWTGNSQPWIELNNLYWEMFYQPTFGNFLQSPTLGITREFNNKILKGFDQWTNLYRASNNYQILLSDIQVKSFEALIQKLVELAEKGEPVTDWRKFQDLWSIVSDDIFEKTFVSEENLKVHGDFLNALNAYRIQQQELMESWMKAMNMPSRSEVDEIHKTVYELRKEVKRLKKTLAKYEPES</sequence>
<protein>
    <recommendedName>
        <fullName evidence="2">Poly(3-hydroxyalkanoate) polymerase subunit PhaE</fullName>
    </recommendedName>
</protein>
<dbReference type="EMBL" id="CZDF01000133">
    <property type="protein sequence ID" value="CUR31923.1"/>
    <property type="molecule type" value="Genomic_DNA"/>
</dbReference>
<organism evidence="4 5">
    <name type="scientific">Planktothrix tepida PCC 9214</name>
    <dbReference type="NCBI Taxonomy" id="671072"/>
    <lineage>
        <taxon>Bacteria</taxon>
        <taxon>Bacillati</taxon>
        <taxon>Cyanobacteriota</taxon>
        <taxon>Cyanophyceae</taxon>
        <taxon>Oscillatoriophycideae</taxon>
        <taxon>Oscillatoriales</taxon>
        <taxon>Microcoleaceae</taxon>
        <taxon>Planktothrix</taxon>
    </lineage>
</organism>
<evidence type="ECO:0000313" key="5">
    <source>
        <dbReference type="Proteomes" id="UP000184315"/>
    </source>
</evidence>
<accession>A0A1J1LHG6</accession>
<dbReference type="NCBIfam" id="TIGR01834">
    <property type="entry name" value="PHA_synth_III_E"/>
    <property type="match status" value="1"/>
</dbReference>
<evidence type="ECO:0000313" key="4">
    <source>
        <dbReference type="EMBL" id="CUR31923.1"/>
    </source>
</evidence>
<comment type="pathway">
    <text evidence="1">Biopolymer metabolism; poly-(R)-3-hydroxybutanoate biosynthesis.</text>
</comment>
<proteinExistence type="predicted"/>
<reference evidence="5" key="1">
    <citation type="submission" date="2015-10" db="EMBL/GenBank/DDBJ databases">
        <authorList>
            <person name="Regsiter A."/>
            <person name="william w."/>
        </authorList>
    </citation>
    <scope>NUCLEOTIDE SEQUENCE [LARGE SCALE GENOMIC DNA]</scope>
</reference>
<dbReference type="InterPro" id="IPR010123">
    <property type="entry name" value="PHA_synth_III_E"/>
</dbReference>
<dbReference type="Pfam" id="PF09712">
    <property type="entry name" value="PHA_synth_III_E"/>
    <property type="match status" value="1"/>
</dbReference>